<name>A0A8J6XJH9_9CYAN</name>
<reference evidence="1" key="1">
    <citation type="submission" date="2020-09" db="EMBL/GenBank/DDBJ databases">
        <title>Iningainema tapete sp. nov. (Scytonemataceae, Cyanobacteria) from greenhouses in central Florida (USA) produces two types of nodularin with biosynthetic potential for microcystin-LR and anabaenopeptins.</title>
        <authorList>
            <person name="Berthold D.E."/>
            <person name="Lefler F.W."/>
            <person name="Huang I.-S."/>
            <person name="Abdulla H."/>
            <person name="Zimba P.V."/>
            <person name="Laughinghouse H.D. IV."/>
        </authorList>
    </citation>
    <scope>NUCLEOTIDE SEQUENCE</scope>
    <source>
        <strain evidence="1">BLCCT55</strain>
    </source>
</reference>
<organism evidence="1 2">
    <name type="scientific">Iningainema tapete BLCC-T55</name>
    <dbReference type="NCBI Taxonomy" id="2748662"/>
    <lineage>
        <taxon>Bacteria</taxon>
        <taxon>Bacillati</taxon>
        <taxon>Cyanobacteriota</taxon>
        <taxon>Cyanophyceae</taxon>
        <taxon>Nostocales</taxon>
        <taxon>Scytonemataceae</taxon>
        <taxon>Iningainema tapete</taxon>
    </lineage>
</organism>
<gene>
    <name evidence="1" type="ORF">ICL16_07460</name>
</gene>
<evidence type="ECO:0000313" key="1">
    <source>
        <dbReference type="EMBL" id="MBD2771936.1"/>
    </source>
</evidence>
<accession>A0A8J6XJH9</accession>
<keyword evidence="2" id="KW-1185">Reference proteome</keyword>
<comment type="caution">
    <text evidence="1">The sequence shown here is derived from an EMBL/GenBank/DDBJ whole genome shotgun (WGS) entry which is preliminary data.</text>
</comment>
<proteinExistence type="predicted"/>
<protein>
    <submittedName>
        <fullName evidence="1">Uncharacterized protein</fullName>
    </submittedName>
</protein>
<sequence length="106" mass="12622">MEESNSELREALIQSLDCQRILEELQAVELDSYKEYTLYKLNDDDNYERTYLIKMIEPSTENIYIVYIPFDLTSLQEVIPWVGTLKEKLIKKIDLEIKRLGWSIET</sequence>
<dbReference type="AlphaFoldDB" id="A0A8J6XJH9"/>
<dbReference type="Proteomes" id="UP000629098">
    <property type="component" value="Unassembled WGS sequence"/>
</dbReference>
<dbReference type="EMBL" id="JACXAE010000029">
    <property type="protein sequence ID" value="MBD2771936.1"/>
    <property type="molecule type" value="Genomic_DNA"/>
</dbReference>
<evidence type="ECO:0000313" key="2">
    <source>
        <dbReference type="Proteomes" id="UP000629098"/>
    </source>
</evidence>